<evidence type="ECO:0000259" key="7">
    <source>
        <dbReference type="SMART" id="SM00563"/>
    </source>
</evidence>
<dbReference type="SUPFAM" id="SSF69593">
    <property type="entry name" value="Glycerol-3-phosphate (1)-acyltransferase"/>
    <property type="match status" value="1"/>
</dbReference>
<dbReference type="RefSeq" id="WP_348604667.1">
    <property type="nucleotide sequence ID" value="NZ_CP157276.1"/>
</dbReference>
<dbReference type="InterPro" id="IPR002123">
    <property type="entry name" value="Plipid/glycerol_acylTrfase"/>
</dbReference>
<dbReference type="PANTHER" id="PTHR10434">
    <property type="entry name" value="1-ACYL-SN-GLYCEROL-3-PHOSPHATE ACYLTRANSFERASE"/>
    <property type="match status" value="1"/>
</dbReference>
<evidence type="ECO:0000256" key="1">
    <source>
        <dbReference type="ARBA" id="ARBA00005189"/>
    </source>
</evidence>
<evidence type="ECO:0000256" key="3">
    <source>
        <dbReference type="ARBA" id="ARBA00022679"/>
    </source>
</evidence>
<feature type="transmembrane region" description="Helical" evidence="6">
    <location>
        <begin position="32"/>
        <end position="51"/>
    </location>
</feature>
<dbReference type="EMBL" id="JBDLNU010000002">
    <property type="protein sequence ID" value="MFM1728248.1"/>
    <property type="molecule type" value="Genomic_DNA"/>
</dbReference>
<organism evidence="8 9">
    <name type="scientific">Prescottella soli</name>
    <dbReference type="NCBI Taxonomy" id="1543852"/>
    <lineage>
        <taxon>Bacteria</taxon>
        <taxon>Bacillati</taxon>
        <taxon>Actinomycetota</taxon>
        <taxon>Actinomycetes</taxon>
        <taxon>Mycobacteriales</taxon>
        <taxon>Nocardiaceae</taxon>
        <taxon>Prescottella</taxon>
    </lineage>
</organism>
<keyword evidence="3" id="KW-0808">Transferase</keyword>
<accession>A0ABW9FSU1</accession>
<keyword evidence="2" id="KW-0444">Lipid biosynthesis</keyword>
<gene>
    <name evidence="8" type="ORF">ABEU19_001725</name>
</gene>
<evidence type="ECO:0000313" key="8">
    <source>
        <dbReference type="EMBL" id="MFM1728248.1"/>
    </source>
</evidence>
<comment type="caution">
    <text evidence="8">The sequence shown here is derived from an EMBL/GenBank/DDBJ whole genome shotgun (WGS) entry which is preliminary data.</text>
</comment>
<proteinExistence type="predicted"/>
<evidence type="ECO:0000256" key="6">
    <source>
        <dbReference type="SAM" id="Phobius"/>
    </source>
</evidence>
<dbReference type="Proteomes" id="UP001629744">
    <property type="component" value="Unassembled WGS sequence"/>
</dbReference>
<evidence type="ECO:0000256" key="5">
    <source>
        <dbReference type="ARBA" id="ARBA00023315"/>
    </source>
</evidence>
<keyword evidence="4" id="KW-0443">Lipid metabolism</keyword>
<sequence>MSNPWVPVSPCGAGCLPQRPARVSIATACGRWFALVAVASCSLLLPLVRLLPARRRCAVHRLLSRTALRGIGIRLDVTGRVDEVDGGVLVVAGHVSWLDILVLAAVVPGRFVARADLISWPLLGGVARRAGVIPIVRDSLRGLPGTVSVVRDRLVAGETVIAFPEGTTWCGRSFGRFRPALFQAAVDAGRPVLPISVDYVDASGGRTTGPGFVGDEGIVSAMRRVLRSRGLRAEVVVGARQDPGSCRRELAHRCEQHVRRGADRGVQRLLAQLEGGRSEQAA</sequence>
<dbReference type="GO" id="GO:0016746">
    <property type="term" value="F:acyltransferase activity"/>
    <property type="evidence" value="ECO:0007669"/>
    <property type="project" value="UniProtKB-KW"/>
</dbReference>
<evidence type="ECO:0000313" key="9">
    <source>
        <dbReference type="Proteomes" id="UP001629744"/>
    </source>
</evidence>
<evidence type="ECO:0000256" key="2">
    <source>
        <dbReference type="ARBA" id="ARBA00022516"/>
    </source>
</evidence>
<keyword evidence="9" id="KW-1185">Reference proteome</keyword>
<dbReference type="PANTHER" id="PTHR10434:SF64">
    <property type="entry name" value="1-ACYL-SN-GLYCEROL-3-PHOSPHATE ACYLTRANSFERASE-RELATED"/>
    <property type="match status" value="1"/>
</dbReference>
<feature type="domain" description="Phospholipid/glycerol acyltransferase" evidence="7">
    <location>
        <begin position="88"/>
        <end position="200"/>
    </location>
</feature>
<name>A0ABW9FSU1_9NOCA</name>
<keyword evidence="5 8" id="KW-0012">Acyltransferase</keyword>
<keyword evidence="6" id="KW-0472">Membrane</keyword>
<comment type="pathway">
    <text evidence="1">Lipid metabolism.</text>
</comment>
<reference evidence="8 9" key="1">
    <citation type="submission" date="2023-11" db="EMBL/GenBank/DDBJ databases">
        <authorList>
            <person name="Val-Calvo J."/>
            <person name="Scortti M."/>
            <person name="Vazquez-Boland J."/>
        </authorList>
    </citation>
    <scope>NUCLEOTIDE SEQUENCE [LARGE SCALE GENOMIC DNA]</scope>
    <source>
        <strain evidence="8 9">DSM 46662</strain>
    </source>
</reference>
<protein>
    <submittedName>
        <fullName evidence="8">Lysophospholipid acyltransferase family protein</fullName>
    </submittedName>
</protein>
<dbReference type="Pfam" id="PF01553">
    <property type="entry name" value="Acyltransferase"/>
    <property type="match status" value="1"/>
</dbReference>
<keyword evidence="6" id="KW-0812">Transmembrane</keyword>
<keyword evidence="6" id="KW-1133">Transmembrane helix</keyword>
<dbReference type="SMART" id="SM00563">
    <property type="entry name" value="PlsC"/>
    <property type="match status" value="1"/>
</dbReference>
<dbReference type="CDD" id="cd07989">
    <property type="entry name" value="LPLAT_AGPAT-like"/>
    <property type="match status" value="1"/>
</dbReference>
<evidence type="ECO:0000256" key="4">
    <source>
        <dbReference type="ARBA" id="ARBA00023098"/>
    </source>
</evidence>